<reference evidence="5" key="1">
    <citation type="submission" date="2022-04" db="EMBL/GenBank/DDBJ databases">
        <title>Hymenobacter sp. isolated from the air.</title>
        <authorList>
            <person name="Won M."/>
            <person name="Lee C.-M."/>
            <person name="Woen H.-Y."/>
            <person name="Kwon S.-W."/>
        </authorList>
    </citation>
    <scope>NUCLEOTIDE SEQUENCE</scope>
    <source>
        <strain evidence="5">5420S-77</strain>
        <plasmid evidence="5">unnamed1</plasmid>
    </source>
</reference>
<dbReference type="RefSeq" id="WP_245126260.1">
    <property type="nucleotide sequence ID" value="NZ_CP095062.1"/>
</dbReference>
<protein>
    <submittedName>
        <fullName evidence="5">D-cysteine desulfhydrase family protein</fullName>
    </submittedName>
</protein>
<dbReference type="PIRSF" id="PIRSF006278">
    <property type="entry name" value="ACCD_DCysDesulf"/>
    <property type="match status" value="1"/>
</dbReference>
<dbReference type="NCBIfam" id="TIGR01275">
    <property type="entry name" value="ACC_deam_rel"/>
    <property type="match status" value="1"/>
</dbReference>
<dbReference type="Pfam" id="PF00291">
    <property type="entry name" value="PALP"/>
    <property type="match status" value="1"/>
</dbReference>
<name>A0ABY4GDB2_9BACT</name>
<keyword evidence="6" id="KW-1185">Reference proteome</keyword>
<dbReference type="InterPro" id="IPR027278">
    <property type="entry name" value="ACCD_DCysDesulf"/>
</dbReference>
<proteinExistence type="inferred from homology"/>
<accession>A0ABY4GDB2</accession>
<dbReference type="SUPFAM" id="SSF53686">
    <property type="entry name" value="Tryptophan synthase beta subunit-like PLP-dependent enzymes"/>
    <property type="match status" value="1"/>
</dbReference>
<keyword evidence="3" id="KW-0663">Pyridoxal phosphate</keyword>
<dbReference type="Proteomes" id="UP000830401">
    <property type="component" value="Plasmid unnamed1"/>
</dbReference>
<evidence type="ECO:0000259" key="4">
    <source>
        <dbReference type="Pfam" id="PF00291"/>
    </source>
</evidence>
<feature type="domain" description="Tryptophan synthase beta chain-like PALP" evidence="4">
    <location>
        <begin position="19"/>
        <end position="323"/>
    </location>
</feature>
<evidence type="ECO:0000256" key="1">
    <source>
        <dbReference type="ARBA" id="ARBA00001933"/>
    </source>
</evidence>
<dbReference type="EMBL" id="CP095062">
    <property type="protein sequence ID" value="UOQ68752.1"/>
    <property type="molecule type" value="Genomic_DNA"/>
</dbReference>
<dbReference type="PANTHER" id="PTHR43780">
    <property type="entry name" value="1-AMINOCYCLOPROPANE-1-CARBOXYLATE DEAMINASE-RELATED"/>
    <property type="match status" value="1"/>
</dbReference>
<comment type="cofactor">
    <cofactor evidence="1">
        <name>pyridoxal 5'-phosphate</name>
        <dbReference type="ChEBI" id="CHEBI:597326"/>
    </cofactor>
</comment>
<evidence type="ECO:0000256" key="3">
    <source>
        <dbReference type="ARBA" id="ARBA00022898"/>
    </source>
</evidence>
<gene>
    <name evidence="5" type="ORF">MUN86_23920</name>
</gene>
<dbReference type="InterPro" id="IPR036052">
    <property type="entry name" value="TrpB-like_PALP_sf"/>
</dbReference>
<keyword evidence="5" id="KW-0614">Plasmid</keyword>
<comment type="similarity">
    <text evidence="2">Belongs to the ACC deaminase/D-cysteine desulfhydrase family.</text>
</comment>
<dbReference type="InterPro" id="IPR005966">
    <property type="entry name" value="D-Cys_desShydrase"/>
</dbReference>
<dbReference type="PANTHER" id="PTHR43780:SF2">
    <property type="entry name" value="1-AMINOCYCLOPROPANE-1-CARBOXYLATE DEAMINASE-RELATED"/>
    <property type="match status" value="1"/>
</dbReference>
<evidence type="ECO:0000313" key="6">
    <source>
        <dbReference type="Proteomes" id="UP000830401"/>
    </source>
</evidence>
<evidence type="ECO:0000313" key="5">
    <source>
        <dbReference type="EMBL" id="UOQ68752.1"/>
    </source>
</evidence>
<organism evidence="5 6">
    <name type="scientific">Hymenobacter volaticus</name>
    <dbReference type="NCBI Taxonomy" id="2932254"/>
    <lineage>
        <taxon>Bacteria</taxon>
        <taxon>Pseudomonadati</taxon>
        <taxon>Bacteroidota</taxon>
        <taxon>Cytophagia</taxon>
        <taxon>Cytophagales</taxon>
        <taxon>Hymenobacteraceae</taxon>
        <taxon>Hymenobacter</taxon>
    </lineage>
</organism>
<sequence length="335" mass="35466">MVSYQLPTQLAAIPRFPLLEGATPIQALPRLSKQLGVKLFVKRDDLMGLGGGGNKLRKLEFLLGEAMALGADTIITVGGRQSNHARLTAAAAARAGLACELVLTRNVPRHDEAYQHNGNILLDELFGATLHDLPGEADALAYAEARAEELRACGQRVYVCPLGGSSPLGCLGYVACAWEISAQANAMELDFAQLIVPNGSGGTHAGLAAGFALLEGHAQRVKSYTVLAPLSQAKATTEQKVADTLALLQASHPQPEILLDGEHLGEGYGIPTDEMKEAVQFLARTEGLLLDPVYGGKAFAGLLHDIRSQRYQPGASILFLMTGGVPGLFAYRSAF</sequence>
<dbReference type="InterPro" id="IPR001926">
    <property type="entry name" value="TrpB-like_PALP"/>
</dbReference>
<evidence type="ECO:0000256" key="2">
    <source>
        <dbReference type="ARBA" id="ARBA00008639"/>
    </source>
</evidence>
<geneLocation type="plasmid" evidence="5 6">
    <name>unnamed1</name>
</geneLocation>
<dbReference type="Gene3D" id="3.40.50.1100">
    <property type="match status" value="2"/>
</dbReference>